<dbReference type="GO" id="GO:0004556">
    <property type="term" value="F:alpha-amylase activity"/>
    <property type="evidence" value="ECO:0007669"/>
    <property type="project" value="UniProtKB-EC"/>
</dbReference>
<evidence type="ECO:0000313" key="6">
    <source>
        <dbReference type="Proteomes" id="UP001213972"/>
    </source>
</evidence>
<dbReference type="InterPro" id="IPR013783">
    <property type="entry name" value="Ig-like_fold"/>
</dbReference>
<evidence type="ECO:0000256" key="2">
    <source>
        <dbReference type="ARBA" id="ARBA00012595"/>
    </source>
</evidence>
<dbReference type="GO" id="GO:0030246">
    <property type="term" value="F:carbohydrate binding"/>
    <property type="evidence" value="ECO:0007669"/>
    <property type="project" value="InterPro"/>
</dbReference>
<dbReference type="Pfam" id="PF13620">
    <property type="entry name" value="CarboxypepD_reg"/>
    <property type="match status" value="1"/>
</dbReference>
<organism evidence="5 6">
    <name type="scientific">Candidatus Microbacterium phytovorans</name>
    <dbReference type="NCBI Taxonomy" id="3121374"/>
    <lineage>
        <taxon>Bacteria</taxon>
        <taxon>Bacillati</taxon>
        <taxon>Actinomycetota</taxon>
        <taxon>Actinomycetes</taxon>
        <taxon>Micrococcales</taxon>
        <taxon>Microbacteriaceae</taxon>
        <taxon>Microbacterium</taxon>
    </lineage>
</organism>
<evidence type="ECO:0000313" key="5">
    <source>
        <dbReference type="EMBL" id="WEK14911.1"/>
    </source>
</evidence>
<dbReference type="AlphaFoldDB" id="A0AAJ5W515"/>
<dbReference type="EMBL" id="CP119321">
    <property type="protein sequence ID" value="WEK14911.1"/>
    <property type="molecule type" value="Genomic_DNA"/>
</dbReference>
<dbReference type="GO" id="GO:0005975">
    <property type="term" value="P:carbohydrate metabolic process"/>
    <property type="evidence" value="ECO:0007669"/>
    <property type="project" value="UniProtKB-ARBA"/>
</dbReference>
<protein>
    <recommendedName>
        <fullName evidence="2">alpha-amylase</fullName>
        <ecNumber evidence="2">3.2.1.1</ecNumber>
    </recommendedName>
    <alternativeName>
        <fullName evidence="3">1,4-alpha-D-glucan glucanohydrolase</fullName>
    </alternativeName>
</protein>
<evidence type="ECO:0000256" key="1">
    <source>
        <dbReference type="ARBA" id="ARBA00000548"/>
    </source>
</evidence>
<sequence length="507" mass="52048">MAVTSIVLAALVVSGSAAPASAADTASISGTVRAEGGAPIAGAYVTLFAEESGGWGYVTSKTTDASGTYSFPGLAADDYTLQFAPADGQNYLAEYWDDKPDLDAATTIALAAGQARGGVAATLAAGATISGTVSTEYLAGGPSEIAAACAFGQSTDTVACDFDIAASGAYTIVGLPADTYKVSFGGQGGCGEFEVGDGWLWSCRRAVYWEQKPSEQSATILTLAHQQQLTGVNQDFDYANGILIYPKITGTAAVGKTLKAARGSWDAGTAVRYQWRANDVPIKNATSSSLTLTSSQLGKRISVSVFGRTRPATSPESYDTWESTGWTMDARVAAGTLASAKPAVSGTVAVGSKLSVKKGTWTSGTTFTYRWYANGSAISKATSSTLTLTKSLAGKKISVKVTGTQKGYTTTSHTSSSTAKVMTAGTPSISGTAAVGKKLTAKSGTWTSGTTFSYQWYASGKAISKATKSTLTLSSSLRGKTITVKVTGKKSDYATVAKSSKATARVR</sequence>
<evidence type="ECO:0000256" key="3">
    <source>
        <dbReference type="ARBA" id="ARBA00030238"/>
    </source>
</evidence>
<keyword evidence="4" id="KW-0732">Signal</keyword>
<dbReference type="InterPro" id="IPR013784">
    <property type="entry name" value="Carb-bd-like_fold"/>
</dbReference>
<feature type="signal peptide" evidence="4">
    <location>
        <begin position="1"/>
        <end position="22"/>
    </location>
</feature>
<proteinExistence type="predicted"/>
<dbReference type="EC" id="3.2.1.1" evidence="2"/>
<gene>
    <name evidence="5" type="ORF">P0Y48_06895</name>
</gene>
<keyword evidence="5" id="KW-0121">Carboxypeptidase</keyword>
<feature type="chain" id="PRO_5042611902" description="alpha-amylase" evidence="4">
    <location>
        <begin position="23"/>
        <end position="507"/>
    </location>
</feature>
<evidence type="ECO:0000256" key="4">
    <source>
        <dbReference type="SAM" id="SignalP"/>
    </source>
</evidence>
<dbReference type="SUPFAM" id="SSF49452">
    <property type="entry name" value="Starch-binding domain-like"/>
    <property type="match status" value="1"/>
</dbReference>
<reference evidence="5" key="1">
    <citation type="submission" date="2023-03" db="EMBL/GenBank/DDBJ databases">
        <title>Andean soil-derived lignocellulolytic bacterial consortium as a source of novel taxa and putative plastic-active enzymes.</title>
        <authorList>
            <person name="Diaz-Garcia L."/>
            <person name="Chuvochina M."/>
            <person name="Feuerriegel G."/>
            <person name="Bunk B."/>
            <person name="Sproer C."/>
            <person name="Streit W.R."/>
            <person name="Rodriguez L.M."/>
            <person name="Overmann J."/>
            <person name="Jimenez D.J."/>
        </authorList>
    </citation>
    <scope>NUCLEOTIDE SEQUENCE</scope>
    <source>
        <strain evidence="5">MAG 4610</strain>
    </source>
</reference>
<dbReference type="GO" id="GO:0004180">
    <property type="term" value="F:carboxypeptidase activity"/>
    <property type="evidence" value="ECO:0007669"/>
    <property type="project" value="UniProtKB-KW"/>
</dbReference>
<accession>A0AAJ5W515</accession>
<keyword evidence="5" id="KW-0645">Protease</keyword>
<dbReference type="Proteomes" id="UP001213972">
    <property type="component" value="Chromosome"/>
</dbReference>
<name>A0AAJ5W515_9MICO</name>
<comment type="catalytic activity">
    <reaction evidence="1">
        <text>Endohydrolysis of (1-&gt;4)-alpha-D-glucosidic linkages in polysaccharides containing three or more (1-&gt;4)-alpha-linked D-glucose units.</text>
        <dbReference type="EC" id="3.2.1.1"/>
    </reaction>
</comment>
<dbReference type="Gene3D" id="2.60.40.10">
    <property type="entry name" value="Immunoglobulins"/>
    <property type="match status" value="1"/>
</dbReference>
<dbReference type="Gene3D" id="2.60.40.2700">
    <property type="match status" value="3"/>
</dbReference>
<keyword evidence="5" id="KW-0378">Hydrolase</keyword>